<dbReference type="GO" id="GO:0010181">
    <property type="term" value="F:FMN binding"/>
    <property type="evidence" value="ECO:0007669"/>
    <property type="project" value="InterPro"/>
</dbReference>
<dbReference type="PANTHER" id="PTHR36118:SF1">
    <property type="entry name" value="ION-TRANSLOCATING OXIDOREDUCTASE COMPLEX SUBUNIT G"/>
    <property type="match status" value="1"/>
</dbReference>
<keyword evidence="5" id="KW-0249">Electron transport</keyword>
<dbReference type="EMBL" id="UOGD01000307">
    <property type="protein sequence ID" value="VAX25711.1"/>
    <property type="molecule type" value="Genomic_DNA"/>
</dbReference>
<evidence type="ECO:0000256" key="1">
    <source>
        <dbReference type="ARBA" id="ARBA00022448"/>
    </source>
</evidence>
<dbReference type="PANTHER" id="PTHR36118">
    <property type="entry name" value="ION-TRANSLOCATING OXIDOREDUCTASE COMPLEX SUBUNIT G"/>
    <property type="match status" value="1"/>
</dbReference>
<dbReference type="Pfam" id="PF04205">
    <property type="entry name" value="FMN_bind"/>
    <property type="match status" value="1"/>
</dbReference>
<evidence type="ECO:0000313" key="7">
    <source>
        <dbReference type="EMBL" id="VAX25711.1"/>
    </source>
</evidence>
<dbReference type="InterPro" id="IPR010209">
    <property type="entry name" value="Ion_transpt_RnfG/RsxG"/>
</dbReference>
<dbReference type="AlphaFoldDB" id="A0A3B1CGL3"/>
<keyword evidence="3" id="KW-0285">Flavoprotein</keyword>
<reference evidence="7" key="1">
    <citation type="submission" date="2018-06" db="EMBL/GenBank/DDBJ databases">
        <authorList>
            <person name="Zhirakovskaya E."/>
        </authorList>
    </citation>
    <scope>NUCLEOTIDE SEQUENCE</scope>
</reference>
<dbReference type="InterPro" id="IPR007329">
    <property type="entry name" value="FMN-bd"/>
</dbReference>
<dbReference type="GO" id="GO:0022900">
    <property type="term" value="P:electron transport chain"/>
    <property type="evidence" value="ECO:0007669"/>
    <property type="project" value="InterPro"/>
</dbReference>
<evidence type="ECO:0000259" key="6">
    <source>
        <dbReference type="SMART" id="SM00900"/>
    </source>
</evidence>
<feature type="domain" description="FMN-binding" evidence="6">
    <location>
        <begin position="92"/>
        <end position="173"/>
    </location>
</feature>
<gene>
    <name evidence="7" type="ORF">MNBD_IGNAVI01-1316</name>
</gene>
<evidence type="ECO:0000256" key="4">
    <source>
        <dbReference type="ARBA" id="ARBA00022643"/>
    </source>
</evidence>
<dbReference type="GO" id="GO:0009055">
    <property type="term" value="F:electron transfer activity"/>
    <property type="evidence" value="ECO:0007669"/>
    <property type="project" value="InterPro"/>
</dbReference>
<evidence type="ECO:0000256" key="2">
    <source>
        <dbReference type="ARBA" id="ARBA00022553"/>
    </source>
</evidence>
<keyword evidence="2" id="KW-0597">Phosphoprotein</keyword>
<name>A0A3B1CGL3_9ZZZZ</name>
<sequence length="180" mass="20773">MKTLFLIFTIFSISSFNLVFGNEIQNRTEEILRTHFGEDITITYKKYDLDRNMKSNIENQIEQRFFSDYIYIWQVESNDSLKAIALMDNVYGKTLPITFLVIFKLDGSISSTHIIKYREDHGGAVTSENWNEQFDGKDSRSTYIIGEDIQGISGATISVRSITKGIQKLTLLYDEIRKAI</sequence>
<dbReference type="SMART" id="SM00900">
    <property type="entry name" value="FMN_bind"/>
    <property type="match status" value="1"/>
</dbReference>
<evidence type="ECO:0000256" key="5">
    <source>
        <dbReference type="ARBA" id="ARBA00022982"/>
    </source>
</evidence>
<organism evidence="7">
    <name type="scientific">hydrothermal vent metagenome</name>
    <dbReference type="NCBI Taxonomy" id="652676"/>
    <lineage>
        <taxon>unclassified sequences</taxon>
        <taxon>metagenomes</taxon>
        <taxon>ecological metagenomes</taxon>
    </lineage>
</organism>
<proteinExistence type="predicted"/>
<keyword evidence="1" id="KW-0813">Transport</keyword>
<keyword evidence="4" id="KW-0288">FMN</keyword>
<accession>A0A3B1CGL3</accession>
<protein>
    <recommendedName>
        <fullName evidence="6">FMN-binding domain-containing protein</fullName>
    </recommendedName>
</protein>
<evidence type="ECO:0000256" key="3">
    <source>
        <dbReference type="ARBA" id="ARBA00022630"/>
    </source>
</evidence>
<dbReference type="GO" id="GO:0005886">
    <property type="term" value="C:plasma membrane"/>
    <property type="evidence" value="ECO:0007669"/>
    <property type="project" value="InterPro"/>
</dbReference>